<dbReference type="SMART" id="SM00312">
    <property type="entry name" value="PX"/>
    <property type="match status" value="1"/>
</dbReference>
<feature type="domain" description="PX" evidence="6">
    <location>
        <begin position="1"/>
        <end position="125"/>
    </location>
</feature>
<keyword evidence="8" id="KW-1185">Reference proteome</keyword>
<dbReference type="PANTHER" id="PTHR15706:SF2">
    <property type="entry name" value="SH3 AND PX DOMAIN-CONTAINING PROTEIN 2A"/>
    <property type="match status" value="1"/>
</dbReference>
<dbReference type="Pfam" id="PF07653">
    <property type="entry name" value="SH3_2"/>
    <property type="match status" value="1"/>
</dbReference>
<dbReference type="PROSITE" id="PS50002">
    <property type="entry name" value="SH3"/>
    <property type="match status" value="4"/>
</dbReference>
<dbReference type="Pfam" id="PF00018">
    <property type="entry name" value="SH3_1"/>
    <property type="match status" value="3"/>
</dbReference>
<dbReference type="PROSITE" id="PS50195">
    <property type="entry name" value="PX"/>
    <property type="match status" value="1"/>
</dbReference>
<keyword evidence="1 3" id="KW-0728">SH3 domain</keyword>
<dbReference type="GO" id="GO:0035091">
    <property type="term" value="F:phosphatidylinositol binding"/>
    <property type="evidence" value="ECO:0007669"/>
    <property type="project" value="InterPro"/>
</dbReference>
<feature type="compositionally biased region" description="Polar residues" evidence="4">
    <location>
        <begin position="770"/>
        <end position="783"/>
    </location>
</feature>
<dbReference type="InterPro" id="IPR001655">
    <property type="entry name" value="P47PHOX"/>
</dbReference>
<proteinExistence type="predicted"/>
<evidence type="ECO:0000313" key="8">
    <source>
        <dbReference type="Proteomes" id="UP000271974"/>
    </source>
</evidence>
<dbReference type="SMART" id="SM00326">
    <property type="entry name" value="SH3"/>
    <property type="match status" value="4"/>
</dbReference>
<dbReference type="Proteomes" id="UP000271974">
    <property type="component" value="Unassembled WGS sequence"/>
</dbReference>
<feature type="domain" description="SH3" evidence="5">
    <location>
        <begin position="225"/>
        <end position="284"/>
    </location>
</feature>
<feature type="region of interest" description="Disordered" evidence="4">
    <location>
        <begin position="122"/>
        <end position="150"/>
    </location>
</feature>
<dbReference type="InterPro" id="IPR001452">
    <property type="entry name" value="SH3_domain"/>
</dbReference>
<feature type="region of interest" description="Disordered" evidence="4">
    <location>
        <begin position="316"/>
        <end position="335"/>
    </location>
</feature>
<feature type="compositionally biased region" description="Polar residues" evidence="4">
    <location>
        <begin position="730"/>
        <end position="739"/>
    </location>
</feature>
<evidence type="ECO:0000256" key="4">
    <source>
        <dbReference type="SAM" id="MobiDB-lite"/>
    </source>
</evidence>
<feature type="domain" description="SH3" evidence="5">
    <location>
        <begin position="152"/>
        <end position="211"/>
    </location>
</feature>
<feature type="region of interest" description="Disordered" evidence="4">
    <location>
        <begin position="568"/>
        <end position="784"/>
    </location>
</feature>
<evidence type="ECO:0000313" key="7">
    <source>
        <dbReference type="EMBL" id="RUS89347.1"/>
    </source>
</evidence>
<sequence>KKIVEVDVLDVEKRRVPSKHYVYVILVKWSDGCSLTVFRRYSRFFDLQARLLDLFPIEGGTIAPEKRIIPFLPGKIFFGRSHIKDVAMKRLDDIREYCRNLIKLPSHISDCDEVKEFFEVEPEDLDPPSINPDEGKSKSSKEKKAQEISRPKRLDRYVAVAEYDVQAPGEMELHPGLRVDVLEKSDSGWWFVNSEDEQGWVPSTYLEPENEESVSVTPAVMAEPGQEENFICIEKFEGASSDEVSLEKGAVVQVLQKNMDGWWLVRYMGREAYAPGTYLKKATSGQSHALVEKSRLSGVQIISSLQDVSTLLNQSIKKDSPPATPQNPVKSNGPASALVKTKSLERGGSLIPPPRQNSVTRAESTLSLAKSSLYVTIEDFEDTVGDGLSFTTGQKAYVKEKTPTGWWFVEINGKEGWVPASYLESTQNGSSSQAQAGLISQEEDEFEDDEDWYDQLTEADAVEPVRPGENSLGYMDMAKRPLPPIPPDDESPAQQPVNVSDSPRMAHRPLPASPAVTKTGPVIATPKKTVVEQPKEPVNVQDASPKAALPGLGGGDQDFAAMLRAKFAARSGAAGDSGNSSEEESAKPSKLIPVKPNVQPVVPKKPSEIKKSLEETSKGFGLPSEQGKSFSKPAPPVKNKPSKPPPPLSKPEVSSTKPPVTGAKPGFPKVQLKPVNKAGSPETSGSTHSGIGSQKAKPAIDKPLVPGKPKPATQAKPAVASKPSLAAQKPGQNVSSLANNLGGKLNFGKTPVNSPPKEAGVKPSVPVSKPNRQSGTPGSQNDRNYVALFDFTAQNDGEISFNEGDDLEVLEHQGEWSLVRIWDEEGWAPTSFLEKI</sequence>
<feature type="domain" description="SH3" evidence="5">
    <location>
        <begin position="780"/>
        <end position="836"/>
    </location>
</feature>
<dbReference type="InterPro" id="IPR001683">
    <property type="entry name" value="PX_dom"/>
</dbReference>
<feature type="compositionally biased region" description="Basic and acidic residues" evidence="4">
    <location>
        <begin position="605"/>
        <end position="617"/>
    </location>
</feature>
<feature type="compositionally biased region" description="Pro residues" evidence="4">
    <location>
        <begin position="633"/>
        <end position="649"/>
    </location>
</feature>
<protein>
    <recommendedName>
        <fullName evidence="9">SH3 and PX domain-containing protein 2A</fullName>
    </recommendedName>
</protein>
<dbReference type="CDD" id="cd11856">
    <property type="entry name" value="SH3_p47phox_like"/>
    <property type="match status" value="2"/>
</dbReference>
<comment type="caution">
    <text evidence="7">The sequence shown here is derived from an EMBL/GenBank/DDBJ whole genome shotgun (WGS) entry which is preliminary data.</text>
</comment>
<dbReference type="InterPro" id="IPR051228">
    <property type="entry name" value="NADPH_Oxidase/PX-Domain"/>
</dbReference>
<dbReference type="Pfam" id="PF00787">
    <property type="entry name" value="PX"/>
    <property type="match status" value="1"/>
</dbReference>
<feature type="region of interest" description="Disordered" evidence="4">
    <location>
        <begin position="480"/>
        <end position="553"/>
    </location>
</feature>
<feature type="compositionally biased region" description="Basic and acidic residues" evidence="4">
    <location>
        <begin position="133"/>
        <end position="150"/>
    </location>
</feature>
<dbReference type="EMBL" id="RQTK01000058">
    <property type="protein sequence ID" value="RUS89347.1"/>
    <property type="molecule type" value="Genomic_DNA"/>
</dbReference>
<evidence type="ECO:0000259" key="5">
    <source>
        <dbReference type="PROSITE" id="PS50002"/>
    </source>
</evidence>
<dbReference type="Gene3D" id="3.30.1520.10">
    <property type="entry name" value="Phox-like domain"/>
    <property type="match status" value="1"/>
</dbReference>
<dbReference type="SUPFAM" id="SSF64268">
    <property type="entry name" value="PX domain"/>
    <property type="match status" value="1"/>
</dbReference>
<dbReference type="GO" id="GO:0005737">
    <property type="term" value="C:cytoplasm"/>
    <property type="evidence" value="ECO:0007669"/>
    <property type="project" value="InterPro"/>
</dbReference>
<dbReference type="OrthoDB" id="10255964at2759"/>
<reference evidence="7 8" key="1">
    <citation type="submission" date="2019-01" db="EMBL/GenBank/DDBJ databases">
        <title>A draft genome assembly of the solar-powered sea slug Elysia chlorotica.</title>
        <authorList>
            <person name="Cai H."/>
            <person name="Li Q."/>
            <person name="Fang X."/>
            <person name="Li J."/>
            <person name="Curtis N.E."/>
            <person name="Altenburger A."/>
            <person name="Shibata T."/>
            <person name="Feng M."/>
            <person name="Maeda T."/>
            <person name="Schwartz J.A."/>
            <person name="Shigenobu S."/>
            <person name="Lundholm N."/>
            <person name="Nishiyama T."/>
            <person name="Yang H."/>
            <person name="Hasebe M."/>
            <person name="Li S."/>
            <person name="Pierce S.K."/>
            <person name="Wang J."/>
        </authorList>
    </citation>
    <scope>NUCLEOTIDE SEQUENCE [LARGE SCALE GENOMIC DNA]</scope>
    <source>
        <strain evidence="7">EC2010</strain>
        <tissue evidence="7">Whole organism of an adult</tissue>
    </source>
</reference>
<evidence type="ECO:0000256" key="1">
    <source>
        <dbReference type="ARBA" id="ARBA00022443"/>
    </source>
</evidence>
<dbReference type="GO" id="GO:0016176">
    <property type="term" value="F:superoxide-generating NADPH oxidase activator activity"/>
    <property type="evidence" value="ECO:0007669"/>
    <property type="project" value="InterPro"/>
</dbReference>
<evidence type="ECO:0000256" key="3">
    <source>
        <dbReference type="PROSITE-ProRule" id="PRU00192"/>
    </source>
</evidence>
<feature type="non-terminal residue" evidence="7">
    <location>
        <position position="1"/>
    </location>
</feature>
<dbReference type="InterPro" id="IPR036871">
    <property type="entry name" value="PX_dom_sf"/>
</dbReference>
<dbReference type="SUPFAM" id="SSF50044">
    <property type="entry name" value="SH3-domain"/>
    <property type="match status" value="4"/>
</dbReference>
<organism evidence="7 8">
    <name type="scientific">Elysia chlorotica</name>
    <name type="common">Eastern emerald elysia</name>
    <name type="synonym">Sea slug</name>
    <dbReference type="NCBI Taxonomy" id="188477"/>
    <lineage>
        <taxon>Eukaryota</taxon>
        <taxon>Metazoa</taxon>
        <taxon>Spiralia</taxon>
        <taxon>Lophotrochozoa</taxon>
        <taxon>Mollusca</taxon>
        <taxon>Gastropoda</taxon>
        <taxon>Heterobranchia</taxon>
        <taxon>Euthyneura</taxon>
        <taxon>Panpulmonata</taxon>
        <taxon>Sacoglossa</taxon>
        <taxon>Placobranchoidea</taxon>
        <taxon>Plakobranchidae</taxon>
        <taxon>Elysia</taxon>
    </lineage>
</organism>
<dbReference type="PRINTS" id="PR00498">
    <property type="entry name" value="P47PHOX"/>
</dbReference>
<feature type="domain" description="SH3" evidence="5">
    <location>
        <begin position="369"/>
        <end position="428"/>
    </location>
</feature>
<evidence type="ECO:0000259" key="6">
    <source>
        <dbReference type="PROSITE" id="PS50195"/>
    </source>
</evidence>
<dbReference type="GO" id="GO:0042554">
    <property type="term" value="P:superoxide anion generation"/>
    <property type="evidence" value="ECO:0007669"/>
    <property type="project" value="TreeGrafter"/>
</dbReference>
<dbReference type="AlphaFoldDB" id="A0A3S1A315"/>
<dbReference type="STRING" id="188477.A0A3S1A315"/>
<dbReference type="Gene3D" id="2.30.30.40">
    <property type="entry name" value="SH3 Domains"/>
    <property type="match status" value="4"/>
</dbReference>
<gene>
    <name evidence="7" type="ORF">EGW08_002867</name>
</gene>
<accession>A0A3S1A315</accession>
<dbReference type="InterPro" id="IPR036028">
    <property type="entry name" value="SH3-like_dom_sf"/>
</dbReference>
<feature type="region of interest" description="Disordered" evidence="4">
    <location>
        <begin position="343"/>
        <end position="363"/>
    </location>
</feature>
<name>A0A3S1A315_ELYCH</name>
<dbReference type="PANTHER" id="PTHR15706">
    <property type="entry name" value="SH3 MULTIPLE DOMAIN"/>
    <property type="match status" value="1"/>
</dbReference>
<feature type="compositionally biased region" description="Polar residues" evidence="4">
    <location>
        <begin position="681"/>
        <end position="692"/>
    </location>
</feature>
<keyword evidence="2" id="KW-0677">Repeat</keyword>
<feature type="compositionally biased region" description="Low complexity" evidence="4">
    <location>
        <begin position="593"/>
        <end position="604"/>
    </location>
</feature>
<evidence type="ECO:0000256" key="2">
    <source>
        <dbReference type="ARBA" id="ARBA00022737"/>
    </source>
</evidence>
<evidence type="ECO:0008006" key="9">
    <source>
        <dbReference type="Google" id="ProtNLM"/>
    </source>
</evidence>